<dbReference type="SUPFAM" id="SSF101173">
    <property type="entry name" value="Docking domain B of the erythromycin polyketide synthase (DEBS)"/>
    <property type="match status" value="1"/>
</dbReference>
<dbReference type="SUPFAM" id="SSF53901">
    <property type="entry name" value="Thiolase-like"/>
    <property type="match status" value="2"/>
</dbReference>
<dbReference type="CDD" id="cd08956">
    <property type="entry name" value="KR_3_FAS_SDR_x"/>
    <property type="match status" value="1"/>
</dbReference>
<dbReference type="InterPro" id="IPR050091">
    <property type="entry name" value="PKS_NRPS_Biosynth_Enz"/>
</dbReference>
<dbReference type="Pfam" id="PF00698">
    <property type="entry name" value="Acyl_transf_1"/>
    <property type="match status" value="2"/>
</dbReference>
<dbReference type="Gene3D" id="3.40.366.10">
    <property type="entry name" value="Malonyl-Coenzyme A Acyl Carrier Protein, domain 2"/>
    <property type="match status" value="2"/>
</dbReference>
<organism evidence="13 14">
    <name type="scientific">Chondromyces crocatus</name>
    <dbReference type="NCBI Taxonomy" id="52"/>
    <lineage>
        <taxon>Bacteria</taxon>
        <taxon>Pseudomonadati</taxon>
        <taxon>Myxococcota</taxon>
        <taxon>Polyangia</taxon>
        <taxon>Polyangiales</taxon>
        <taxon>Polyangiaceae</taxon>
        <taxon>Chondromyces</taxon>
    </lineage>
</organism>
<feature type="region of interest" description="N-terminal hotdog fold" evidence="8">
    <location>
        <begin position="2521"/>
        <end position="2655"/>
    </location>
</feature>
<dbReference type="SMART" id="SM00826">
    <property type="entry name" value="PKS_DH"/>
    <property type="match status" value="1"/>
</dbReference>
<dbReference type="Gene3D" id="3.10.129.110">
    <property type="entry name" value="Polyketide synthase dehydratase"/>
    <property type="match status" value="1"/>
</dbReference>
<evidence type="ECO:0000256" key="9">
    <source>
        <dbReference type="SAM" id="MobiDB-lite"/>
    </source>
</evidence>
<dbReference type="InterPro" id="IPR036736">
    <property type="entry name" value="ACP-like_sf"/>
</dbReference>
<comment type="function">
    <text evidence="7">Involved in production of the polyketide antibiotic thailandamide.</text>
</comment>
<feature type="domain" description="Carrier" evidence="10">
    <location>
        <begin position="1511"/>
        <end position="1586"/>
    </location>
</feature>
<dbReference type="STRING" id="52.CMC5_054150"/>
<dbReference type="FunFam" id="3.40.47.10:FF:000019">
    <property type="entry name" value="Polyketide synthase type I"/>
    <property type="match status" value="2"/>
</dbReference>
<dbReference type="CDD" id="cd00833">
    <property type="entry name" value="PKS"/>
    <property type="match status" value="2"/>
</dbReference>
<keyword evidence="14" id="KW-1185">Reference proteome</keyword>
<dbReference type="KEGG" id="ccro:CMC5_054150"/>
<evidence type="ECO:0000256" key="6">
    <source>
        <dbReference type="ARBA" id="ARBA00023268"/>
    </source>
</evidence>
<dbReference type="Pfam" id="PF00550">
    <property type="entry name" value="PP-binding"/>
    <property type="match status" value="2"/>
</dbReference>
<dbReference type="SMART" id="SM00822">
    <property type="entry name" value="PKS_KR"/>
    <property type="match status" value="2"/>
</dbReference>
<dbReference type="PANTHER" id="PTHR43775">
    <property type="entry name" value="FATTY ACID SYNTHASE"/>
    <property type="match status" value="1"/>
</dbReference>
<evidence type="ECO:0000313" key="13">
    <source>
        <dbReference type="EMBL" id="AKT41250.1"/>
    </source>
</evidence>
<dbReference type="Proteomes" id="UP000067626">
    <property type="component" value="Chromosome"/>
</dbReference>
<dbReference type="Gene3D" id="3.40.50.720">
    <property type="entry name" value="NAD(P)-binding Rossmann-like Domain"/>
    <property type="match status" value="2"/>
</dbReference>
<dbReference type="Pfam" id="PF18369">
    <property type="entry name" value="PKS_DE"/>
    <property type="match status" value="1"/>
</dbReference>
<dbReference type="InterPro" id="IPR049551">
    <property type="entry name" value="PKS_DH_C"/>
</dbReference>
<dbReference type="InterPro" id="IPR042104">
    <property type="entry name" value="PKS_dehydratase_sf"/>
</dbReference>
<evidence type="ECO:0000256" key="3">
    <source>
        <dbReference type="ARBA" id="ARBA00022553"/>
    </source>
</evidence>
<dbReference type="Pfam" id="PF14765">
    <property type="entry name" value="PS-DH"/>
    <property type="match status" value="1"/>
</dbReference>
<dbReference type="RefSeq" id="WP_063796657.1">
    <property type="nucleotide sequence ID" value="NZ_CP012159.1"/>
</dbReference>
<dbReference type="OrthoDB" id="5476655at2"/>
<dbReference type="FunFam" id="1.10.1200.10:FF:000007">
    <property type="entry name" value="Probable polyketide synthase pks17"/>
    <property type="match status" value="1"/>
</dbReference>
<keyword evidence="6" id="KW-0511">Multifunctional enzyme</keyword>
<dbReference type="PROSITE" id="PS00606">
    <property type="entry name" value="KS3_1"/>
    <property type="match status" value="2"/>
</dbReference>
<dbReference type="InterPro" id="IPR001227">
    <property type="entry name" value="Ac_transferase_dom_sf"/>
</dbReference>
<keyword evidence="5" id="KW-0045">Antibiotic biosynthesis</keyword>
<dbReference type="PANTHER" id="PTHR43775:SF51">
    <property type="entry name" value="INACTIVE PHENOLPHTHIOCEROL SYNTHESIS POLYKETIDE SYNTHASE TYPE I PKS1-RELATED"/>
    <property type="match status" value="1"/>
</dbReference>
<gene>
    <name evidence="13" type="ORF">CMC5_054150</name>
</gene>
<dbReference type="GO" id="GO:0033068">
    <property type="term" value="P:macrolide biosynthetic process"/>
    <property type="evidence" value="ECO:0007669"/>
    <property type="project" value="UniProtKB-ARBA"/>
</dbReference>
<dbReference type="CDD" id="cd08952">
    <property type="entry name" value="KR_1_SDR_x"/>
    <property type="match status" value="1"/>
</dbReference>
<dbReference type="InterPro" id="IPR020841">
    <property type="entry name" value="PKS_Beta-ketoAc_synthase_dom"/>
</dbReference>
<keyword evidence="2" id="KW-0596">Phosphopantetheine</keyword>
<dbReference type="PROSITE" id="PS52004">
    <property type="entry name" value="KS3_2"/>
    <property type="match status" value="2"/>
</dbReference>
<dbReference type="InterPro" id="IPR055123">
    <property type="entry name" value="SpnB-like_Rossmann"/>
</dbReference>
<name>A0A0K1EK57_CHOCO</name>
<dbReference type="InterPro" id="IPR013968">
    <property type="entry name" value="PKS_KR"/>
</dbReference>
<dbReference type="SUPFAM" id="SSF55048">
    <property type="entry name" value="Probable ACP-binding domain of malonyl-CoA ACP transacylase"/>
    <property type="match status" value="2"/>
</dbReference>
<dbReference type="InterPro" id="IPR041618">
    <property type="entry name" value="PKS_DE"/>
</dbReference>
<dbReference type="InterPro" id="IPR020806">
    <property type="entry name" value="PKS_PP-bd"/>
</dbReference>
<dbReference type="EMBL" id="CP012159">
    <property type="protein sequence ID" value="AKT41250.1"/>
    <property type="molecule type" value="Genomic_DNA"/>
</dbReference>
<evidence type="ECO:0000256" key="8">
    <source>
        <dbReference type="PROSITE-ProRule" id="PRU01363"/>
    </source>
</evidence>
<accession>A0A0K1EK57</accession>
<sequence length="3469" mass="369671">MTNEDKLRSYLKRVTHELHQARERLRDIETRGLEPIAIVGMGCRYPGGVQTPEKLWELLVDGTDAISPFPTERGWDVDALYDPDPSARGKSYVREGGFLHDADRFDPAFFGISPREALAMDPQQRLLLETSWEAIERAGIDPVSLHGSQTGVFVGAIDQGYGPLLLQTPDKVEGYIGTGSTCSVASGRIAFTLGLEGPAISVDTACSASLVALHLACQSLRQGECSLALGGGVTFMATPAAFVEFSRQRGLALDGRCKAFSAQADGAAWAEGAGMLLLERLSDAKRHGHPVLAVIRGSAVNQDGKSQGLTAPNGPAQERVIRQALANAKLSPSDVDAVEAHGTGTALGDPIEAQALLATYGQERQAQQPLWLGSIKSNLGHTQAAAGVAGVIKMVLALHHQVLPRTLHAEVPSSHVDWSPGTIRLLTEAVPWLPSERPRRAGVSSFGISGTNAHLILEEPPLIEGASLTEGTSLAASQPPSTAPVAGDVSPVAENGSTPTSLPTWPLLLSGKTEAALYAQAGQLRDHLQAHPHLPLGDVAFSLATTRSHFDHRAALLLHDRDTALHALASLAQGSTPPQAVLGLASSAGKLALLFTGQGSQRIAMGRPLYRAFPPFRDAFDAVCRHLDPLLDRPLRDVLFADEDAPHAALLDQTAFTQPALFALEVALFRLLEAFGLAPDLLLGHSIGEIVAAHVASVLSLKDACTLVAARARLMQALPPGGAMLALHASEQELLPLLAGREHLLAIAALNGPSASVLSGDPHAVADVAAHFQALGRKVTPLRVSHAFHSPHLDPILDAFRTVAASLSFHPPRIPLLSNLSGNLASNHDLASPDYWVRHARHTVRFLDAVRTLEAEGASTFLELGPHGVLCAMAQDGLSEHARARSALLPVLRNDRDDRHALLLALAGLHARGHHLDWSAVFAPFHPRRVSLPTYPFQRDRYWLDAGRKSSADAMPSTAADVHFWKAIESGDLEAIATALHVQGEEQRTSLTTLLPTLTRWRQSHDQRSILDTWRYRITWRPLTARTQRDLSGLWLLVRPAGDVDEALLDTVRQKLESHGAVITQVPLGQGEITRLHVTSRLQEVLEEGVTPRGVLSLLALDEGLLPDHPALPRGLAQTLSLAQAMGDAALRAPLWLMTRGAVSTGHADPLSHPLQASVWGFGRALALEHPEQWGGLLDLPVLLDDRVLGGIPAALASDDDQLALRASGLLARRLIRAPLGDAPRPRDYVPRGTVLVTGGMGAIGGHVARWLARSGAEHLVLTSRRGQLAPGASALADELVAQGVRVSIVSCDVADRQALAALLQGLDEEGPPLRAVFHAAGLAEESPLAETSIDDFAAVVAGKLAGARHLDELLGDRPLDAFVLFSSIASTWGSSHQGAYAAANAFLDALAEQRVARDCTATAIAWGAWAEGGMVDATGEERLLRLGISMMSPETALAALQQALDHGETTLTVAAVDWVRFAPVFASARPRPLLDALPEATSALEALSTPAPAATQLAGLRDLAAHERMRRLRSLVLTETAVVLGHADPSRVMPLAGFTDLGLDSLMAVELRQRLQVATGLKLPATLTFDHPSPHRLAVHLDEALDPVPRSLSDERGASRGAQHPEEAIAIIGIGLHLPGGVDDLDGLWRLLRNGTDAVGPVPPHRDWNFGALHDPDPDAAGKSYVDEAAFLDRIDQFDPLFFGISPREAKHLDPQHRLLLETAWEALENAGVVPSSLTDSATGVFVGVGPGDYSLLQSATAGSEAYLITGTHPSFAAGRLAFTLGLQGPALSLDTACSSSLVALHLACQALRRGECDLALAAGAQVMAAAEPFIALSHARALAPDGRSKTFSANANGYGRGEGVVVLALARLSDALAHRNPVLAIVRGSAVNHDGASSGITAPNGTSQQKVLRAALQDAGLAPDEVDFVECHGTGTSLGDPIEVQALATVYGEGRPNAHPLLLGALKTNVGHLEAAAGLAGVAKVLAALQHDEMPATLHTTPRNPHIAWEALPVDVVDTLRPWPRREDGRPRRAAVSAFGLSGTNAHVIFEEAPPADGNLAAAASLPSSDPVAGNASPVAEEASIPTSLPAWPLLLSGKTEAALYAQAGRLRDHLQAHPHLPLGDVAFSLATTRSHFDHRAALLLHDRDTALHALASLAQGSTPPQAVLGLASSAGKLALLFTGQGSQRIAMGRPLYRAFPLFRDAFDAVCLHLDPLLDRPLLDVLFADEDAPHAALLDQTAFTQPALFALEVALFRLLEAFGLAPDLLLGHSIGEIVAAHVASVLSLKDACTLVAARARLMQALPPGGAMLALHASEQELLPLLAGREHLLAIAALNGPCASVLSGDPHAVADVAAHFQALGRKVTPLRVSHAFHSPHLDPILDAFRTVAASLSFHPPRIPLLSNLSGNLASNHDLASPDYWVRHARHTVRFLDAVRTLEAEGASTFLELGPHGVLCAMAQDGLSEHARARSAFLPVLRNDRDDRHALLLALAGLHARGHHLDWCAVFAPFAVRALPLPTYAFQHQRCWLEGTDRASRPLLGTTDHESTLVGARLDLPDGAGIHRVETGPGIQTYLESHVVYGRIVVPGAFYVAVLLAIASTRWPDQPVELRDVQFQRALSFEHPSERATLHVQLTPIEHGSSALTATLSTQHEGLWTTHAMAVIDLAVPADLSRRTPLDPPAIQRESEAPAQLDEALRSVHIAWGPRWWWLRQVDPSRQRRTLGRFEAPEGVPDDDAPLPAGIVDNAFSLVRWSGALRTVDMVAPALPVDDVPRLPFSIDRLVWYGVRSVASWAEHALREGQSLDADSLIADLAFWDASGMPVAHIEGFTTHRAPADRFLPERESRDLYVVRWESFPPSPPTRSSWALVGEEAPRLMATLAEVLGTGRWYGDLQALSDALQRGEPAPDVLLVPCRSGRDDLRSAAHRTAHQSLTLLQAWLTDERLSASRLALLTCRAVAARQGEDVLDLAAATLWGFARSVQTENPECALALVDLEDLEASAHVLGEALAAGEPQLAVRRGELLVPRLARAAATTGAQGRPLDARGTVLITGGTGALGALVARHLVETHGIRRLLLTSRSGHAAPDARALEDALDAVGAHVTMATCDVTDRDALERLIASIPSEYPLTCIVHAAGVLDDGTLDTLTPEQLDRVLRPKVDAAVHLHDLTREHDLSAFILFSSLAGVLGGPGQANYASANAFLDALAHHRNAQGLPAISIAWGPWDTRAGMASRLARADRKRLSRHGVTPFRVDDGLALLDAALRRPEASVVAARLRIEAWTAQGDPLHPLLRGLARAPMLPVIRARADARALLEQRLAPLSNEDRARTLFELVRGEVTAVLGLSTSEDLAPDRPLQELGLDSLTALELRNRLSAATGLRLPATVLFDHPTPAALGRRLFAEFPVGDTAPKSPALVELDRLETTLSAMAPDDPVGASVASRLRALLARWGGSPPAQTDAHTSDLRAATNEELFGLIDQELEGMELDR</sequence>
<evidence type="ECO:0000256" key="7">
    <source>
        <dbReference type="ARBA" id="ARBA00054155"/>
    </source>
</evidence>
<dbReference type="InterPro" id="IPR016039">
    <property type="entry name" value="Thiolase-like"/>
</dbReference>
<evidence type="ECO:0000256" key="5">
    <source>
        <dbReference type="ARBA" id="ARBA00023194"/>
    </source>
</evidence>
<keyword evidence="4" id="KW-0808">Transferase</keyword>
<dbReference type="InterPro" id="IPR016035">
    <property type="entry name" value="Acyl_Trfase/lysoPLipase"/>
</dbReference>
<dbReference type="SMART" id="SM00823">
    <property type="entry name" value="PKS_PP"/>
    <property type="match status" value="2"/>
</dbReference>
<dbReference type="InterPro" id="IPR036299">
    <property type="entry name" value="Polyketide_synth_docking_sf"/>
</dbReference>
<dbReference type="InterPro" id="IPR015083">
    <property type="entry name" value="NorB/c/GfsB-D-like_docking"/>
</dbReference>
<feature type="region of interest" description="C-terminal hotdog fold" evidence="8">
    <location>
        <begin position="2672"/>
        <end position="2824"/>
    </location>
</feature>
<evidence type="ECO:0000259" key="11">
    <source>
        <dbReference type="PROSITE" id="PS52004"/>
    </source>
</evidence>
<dbReference type="NCBIfam" id="NF045894">
    <property type="entry name" value="PKS_plus_SDR"/>
    <property type="match status" value="1"/>
</dbReference>
<dbReference type="SUPFAM" id="SSF51735">
    <property type="entry name" value="NAD(P)-binding Rossmann-fold domains"/>
    <property type="match status" value="4"/>
</dbReference>
<dbReference type="Pfam" id="PF00109">
    <property type="entry name" value="ketoacyl-synt"/>
    <property type="match status" value="2"/>
</dbReference>
<comment type="pathway">
    <text evidence="1">Antibiotic biosynthesis.</text>
</comment>
<dbReference type="GO" id="GO:0004312">
    <property type="term" value="F:fatty acid synthase activity"/>
    <property type="evidence" value="ECO:0007669"/>
    <property type="project" value="TreeGrafter"/>
</dbReference>
<dbReference type="SUPFAM" id="SSF47336">
    <property type="entry name" value="ACP-like"/>
    <property type="match status" value="2"/>
</dbReference>
<evidence type="ECO:0000256" key="2">
    <source>
        <dbReference type="ARBA" id="ARBA00022450"/>
    </source>
</evidence>
<dbReference type="Gene3D" id="3.30.70.3290">
    <property type="match status" value="2"/>
</dbReference>
<dbReference type="SMART" id="SM00827">
    <property type="entry name" value="PKS_AT"/>
    <property type="match status" value="2"/>
</dbReference>
<evidence type="ECO:0000256" key="4">
    <source>
        <dbReference type="ARBA" id="ARBA00022679"/>
    </source>
</evidence>
<dbReference type="PROSITE" id="PS50075">
    <property type="entry name" value="CARRIER"/>
    <property type="match status" value="2"/>
</dbReference>
<dbReference type="Pfam" id="PF21089">
    <property type="entry name" value="PKS_DH_N"/>
    <property type="match status" value="1"/>
</dbReference>
<dbReference type="InterPro" id="IPR014030">
    <property type="entry name" value="Ketoacyl_synth_N"/>
</dbReference>
<feature type="domain" description="Ketosynthase family 3 (KS3)" evidence="11">
    <location>
        <begin position="1607"/>
        <end position="2034"/>
    </location>
</feature>
<dbReference type="PROSITE" id="PS00012">
    <property type="entry name" value="PHOSPHOPANTETHEINE"/>
    <property type="match status" value="2"/>
</dbReference>
<dbReference type="InterPro" id="IPR014031">
    <property type="entry name" value="Ketoacyl_synth_C"/>
</dbReference>
<dbReference type="InterPro" id="IPR057326">
    <property type="entry name" value="KR_dom"/>
</dbReference>
<dbReference type="SUPFAM" id="SSF52151">
    <property type="entry name" value="FabD/lysophospholipase-like"/>
    <property type="match status" value="2"/>
</dbReference>
<dbReference type="GO" id="GO:0006633">
    <property type="term" value="P:fatty acid biosynthetic process"/>
    <property type="evidence" value="ECO:0007669"/>
    <property type="project" value="InterPro"/>
</dbReference>
<feature type="domain" description="Ketosynthase family 3 (KS3)" evidence="11">
    <location>
        <begin position="33"/>
        <end position="459"/>
    </location>
</feature>
<dbReference type="Pfam" id="PF22621">
    <property type="entry name" value="CurL-like_PKS_C"/>
    <property type="match status" value="2"/>
</dbReference>
<dbReference type="PROSITE" id="PS52019">
    <property type="entry name" value="PKS_MFAS_DH"/>
    <property type="match status" value="1"/>
</dbReference>
<dbReference type="Pfam" id="PF08659">
    <property type="entry name" value="KR"/>
    <property type="match status" value="2"/>
</dbReference>
<dbReference type="InterPro" id="IPR009081">
    <property type="entry name" value="PP-bd_ACP"/>
</dbReference>
<proteinExistence type="predicted"/>
<dbReference type="InterPro" id="IPR014043">
    <property type="entry name" value="Acyl_transferase_dom"/>
</dbReference>
<dbReference type="Pfam" id="PF08990">
    <property type="entry name" value="Docking"/>
    <property type="match status" value="1"/>
</dbReference>
<dbReference type="SMART" id="SM01294">
    <property type="entry name" value="PKS_PP_betabranch"/>
    <property type="match status" value="2"/>
</dbReference>
<dbReference type="Gene3D" id="3.40.47.10">
    <property type="match status" value="2"/>
</dbReference>
<keyword evidence="3" id="KW-0597">Phosphoprotein</keyword>
<evidence type="ECO:0000256" key="1">
    <source>
        <dbReference type="ARBA" id="ARBA00004792"/>
    </source>
</evidence>
<dbReference type="InterPro" id="IPR020807">
    <property type="entry name" value="PKS_DH"/>
</dbReference>
<dbReference type="GO" id="GO:0031177">
    <property type="term" value="F:phosphopantetheine binding"/>
    <property type="evidence" value="ECO:0007669"/>
    <property type="project" value="InterPro"/>
</dbReference>
<dbReference type="Gene3D" id="1.10.1200.10">
    <property type="entry name" value="ACP-like"/>
    <property type="match status" value="2"/>
</dbReference>
<dbReference type="InterPro" id="IPR016036">
    <property type="entry name" value="Malonyl_transacylase_ACP-bd"/>
</dbReference>
<feature type="region of interest" description="Disordered" evidence="9">
    <location>
        <begin position="472"/>
        <end position="500"/>
    </location>
</feature>
<dbReference type="InterPro" id="IPR036291">
    <property type="entry name" value="NAD(P)-bd_dom_sf"/>
</dbReference>
<dbReference type="InterPro" id="IPR049900">
    <property type="entry name" value="PKS_mFAS_DH"/>
</dbReference>
<dbReference type="GO" id="GO:0004315">
    <property type="term" value="F:3-oxoacyl-[acyl-carrier-protein] synthase activity"/>
    <property type="evidence" value="ECO:0007669"/>
    <property type="project" value="InterPro"/>
</dbReference>
<dbReference type="PATRIC" id="fig|52.7.peg.5995"/>
<feature type="active site" description="Proton donor; for dehydratase activity" evidence="8">
    <location>
        <position position="2729"/>
    </location>
</feature>
<dbReference type="InterPro" id="IPR049552">
    <property type="entry name" value="PKS_DH_N"/>
</dbReference>
<dbReference type="Pfam" id="PF22953">
    <property type="entry name" value="SpnB_Rossmann"/>
    <property type="match status" value="1"/>
</dbReference>
<evidence type="ECO:0000259" key="12">
    <source>
        <dbReference type="PROSITE" id="PS52019"/>
    </source>
</evidence>
<protein>
    <submittedName>
        <fullName evidence="13">Polyketide synthase</fullName>
    </submittedName>
</protein>
<dbReference type="SMART" id="SM00825">
    <property type="entry name" value="PKS_KS"/>
    <property type="match status" value="2"/>
</dbReference>
<reference evidence="13 14" key="1">
    <citation type="submission" date="2015-07" db="EMBL/GenBank/DDBJ databases">
        <title>Genome analysis of myxobacterium Chondromyces crocatus Cm c5 reveals a high potential for natural compound synthesis and the genetic basis for the loss of fruiting body formation.</title>
        <authorList>
            <person name="Zaburannyi N."/>
            <person name="Bunk B."/>
            <person name="Maier J."/>
            <person name="Overmann J."/>
            <person name="Mueller R."/>
        </authorList>
    </citation>
    <scope>NUCLEOTIDE SEQUENCE [LARGE SCALE GENOMIC DNA]</scope>
    <source>
        <strain evidence="13 14">Cm c5</strain>
    </source>
</reference>
<evidence type="ECO:0000259" key="10">
    <source>
        <dbReference type="PROSITE" id="PS50075"/>
    </source>
</evidence>
<dbReference type="InterPro" id="IPR006162">
    <property type="entry name" value="Ppantetheine_attach_site"/>
</dbReference>
<dbReference type="Pfam" id="PF02801">
    <property type="entry name" value="Ketoacyl-synt_C"/>
    <property type="match status" value="2"/>
</dbReference>
<evidence type="ECO:0000313" key="14">
    <source>
        <dbReference type="Proteomes" id="UP000067626"/>
    </source>
</evidence>
<feature type="active site" description="Proton acceptor; for dehydratase activity" evidence="8">
    <location>
        <position position="2562"/>
    </location>
</feature>
<feature type="domain" description="PKS/mFAS DH" evidence="12">
    <location>
        <begin position="2521"/>
        <end position="2824"/>
    </location>
</feature>
<feature type="domain" description="Carrier" evidence="10">
    <location>
        <begin position="3310"/>
        <end position="3385"/>
    </location>
</feature>
<dbReference type="InterPro" id="IPR018201">
    <property type="entry name" value="Ketoacyl_synth_AS"/>
</dbReference>